<organism evidence="1 2">
    <name type="scientific">Cyclobacterium plantarum</name>
    <dbReference type="NCBI Taxonomy" id="2716263"/>
    <lineage>
        <taxon>Bacteria</taxon>
        <taxon>Pseudomonadati</taxon>
        <taxon>Bacteroidota</taxon>
        <taxon>Cytophagia</taxon>
        <taxon>Cytophagales</taxon>
        <taxon>Cyclobacteriaceae</taxon>
        <taxon>Cyclobacterium</taxon>
    </lineage>
</organism>
<dbReference type="RefSeq" id="WP_166147637.1">
    <property type="nucleotide sequence ID" value="NZ_JAANYN010000005.1"/>
</dbReference>
<accession>A0ABX0H7F4</accession>
<comment type="caution">
    <text evidence="1">The sequence shown here is derived from an EMBL/GenBank/DDBJ whole genome shotgun (WGS) entry which is preliminary data.</text>
</comment>
<keyword evidence="2" id="KW-1185">Reference proteome</keyword>
<proteinExistence type="predicted"/>
<evidence type="ECO:0000313" key="1">
    <source>
        <dbReference type="EMBL" id="NHE57810.1"/>
    </source>
</evidence>
<gene>
    <name evidence="1" type="ORF">G9Q97_13430</name>
</gene>
<dbReference type="EMBL" id="JAANYN010000005">
    <property type="protein sequence ID" value="NHE57810.1"/>
    <property type="molecule type" value="Genomic_DNA"/>
</dbReference>
<name>A0ABX0H7F4_9BACT</name>
<protein>
    <submittedName>
        <fullName evidence="1">Uncharacterized protein</fullName>
    </submittedName>
</protein>
<evidence type="ECO:0000313" key="2">
    <source>
        <dbReference type="Proteomes" id="UP000649799"/>
    </source>
</evidence>
<sequence length="71" mass="7898">MCCNVANWRAFMGVLEVAELVDILTTMELDGMANVTSHEVKPNFRHKVTPLKWHIGVVIVVAPPSIVVEKI</sequence>
<dbReference type="Proteomes" id="UP000649799">
    <property type="component" value="Unassembled WGS sequence"/>
</dbReference>
<reference evidence="1 2" key="1">
    <citation type="submission" date="2020-03" db="EMBL/GenBank/DDBJ databases">
        <title>Cyclobacterium plantarum sp. nov., a marine bacterium isolated from a coastal-marine wetland.</title>
        <authorList>
            <person name="Sanchez-Porro C."/>
            <person name="Ventosa A."/>
            <person name="Amoozegar M."/>
        </authorList>
    </citation>
    <scope>NUCLEOTIDE SEQUENCE [LARGE SCALE GENOMIC DNA]</scope>
    <source>
        <strain evidence="1 2">GBPx2</strain>
    </source>
</reference>